<accession>A0A3S9HIP4</accession>
<dbReference type="OrthoDB" id="1495661at2"/>
<dbReference type="RefSeq" id="WP_126127335.1">
    <property type="nucleotide sequence ID" value="NZ_CP034464.1"/>
</dbReference>
<evidence type="ECO:0000313" key="1">
    <source>
        <dbReference type="EMBL" id="AZP11953.1"/>
    </source>
</evidence>
<dbReference type="Proteomes" id="UP000275663">
    <property type="component" value="Chromosome"/>
</dbReference>
<gene>
    <name evidence="1" type="ORF">EJN92_07995</name>
</gene>
<dbReference type="EMBL" id="CP034464">
    <property type="protein sequence ID" value="AZP11953.1"/>
    <property type="molecule type" value="Genomic_DNA"/>
</dbReference>
<dbReference type="AlphaFoldDB" id="A0A3S9HIP4"/>
<dbReference type="KEGG" id="upv:EJN92_07995"/>
<reference evidence="1 2" key="1">
    <citation type="journal article" date="2011" name="Int. J. Syst. Evol. Microbiol.">
        <title>Description of Undibacterium oligocarboniphilum sp. nov., isolated from purified water, and Undibacterium pigrum strain CCUG 49012 as the type strain of Undibacterium parvum sp. nov., and emended descriptions of the genus Undibacterium and the species Undibacterium pigrum.</title>
        <authorList>
            <person name="Eder W."/>
            <person name="Wanner G."/>
            <person name="Ludwig W."/>
            <person name="Busse H.J."/>
            <person name="Ziemke-Kageler F."/>
            <person name="Lang E."/>
        </authorList>
    </citation>
    <scope>NUCLEOTIDE SEQUENCE [LARGE SCALE GENOMIC DNA]</scope>
    <source>
        <strain evidence="1 2">DSM 23061</strain>
    </source>
</reference>
<keyword evidence="2" id="KW-1185">Reference proteome</keyword>
<proteinExistence type="predicted"/>
<sequence>MNSLFLLATSPDFWAVTDDEVPPILFAVYQAFDEGEFHHSGDDTCLSLEVLYTQPLIAKVLERNHAS</sequence>
<protein>
    <submittedName>
        <fullName evidence="1">Uncharacterized protein</fullName>
    </submittedName>
</protein>
<organism evidence="1 2">
    <name type="scientific">Undibacterium parvum</name>
    <dbReference type="NCBI Taxonomy" id="401471"/>
    <lineage>
        <taxon>Bacteria</taxon>
        <taxon>Pseudomonadati</taxon>
        <taxon>Pseudomonadota</taxon>
        <taxon>Betaproteobacteria</taxon>
        <taxon>Burkholderiales</taxon>
        <taxon>Oxalobacteraceae</taxon>
        <taxon>Undibacterium</taxon>
    </lineage>
</organism>
<name>A0A3S9HIP4_9BURK</name>
<evidence type="ECO:0000313" key="2">
    <source>
        <dbReference type="Proteomes" id="UP000275663"/>
    </source>
</evidence>